<evidence type="ECO:0000259" key="4">
    <source>
        <dbReference type="Pfam" id="PF13847"/>
    </source>
</evidence>
<evidence type="ECO:0000313" key="5">
    <source>
        <dbReference type="EMBL" id="KAK2964586.1"/>
    </source>
</evidence>
<comment type="caution">
    <text evidence="5">The sequence shown here is derived from an EMBL/GenBank/DDBJ whole genome shotgun (WGS) entry which is preliminary data.</text>
</comment>
<feature type="domain" description="Methyltransferase" evidence="4">
    <location>
        <begin position="45"/>
        <end position="157"/>
    </location>
</feature>
<protein>
    <submittedName>
        <fullName evidence="5">Kinase domain protein</fullName>
    </submittedName>
</protein>
<dbReference type="GO" id="GO:0016301">
    <property type="term" value="F:kinase activity"/>
    <property type="evidence" value="ECO:0007669"/>
    <property type="project" value="UniProtKB-KW"/>
</dbReference>
<dbReference type="Pfam" id="PF13847">
    <property type="entry name" value="Methyltransf_31"/>
    <property type="match status" value="1"/>
</dbReference>
<dbReference type="EMBL" id="JARBJD010000002">
    <property type="protein sequence ID" value="KAK2964586.1"/>
    <property type="molecule type" value="Genomic_DNA"/>
</dbReference>
<dbReference type="Gene3D" id="3.40.50.150">
    <property type="entry name" value="Vaccinia Virus protein VP39"/>
    <property type="match status" value="1"/>
</dbReference>
<dbReference type="SUPFAM" id="SSF53335">
    <property type="entry name" value="S-adenosyl-L-methionine-dependent methyltransferases"/>
    <property type="match status" value="1"/>
</dbReference>
<dbReference type="InterPro" id="IPR029063">
    <property type="entry name" value="SAM-dependent_MTases_sf"/>
</dbReference>
<name>A0ABQ9YLF1_9EUKA</name>
<gene>
    <name evidence="5" type="ORF">BLNAU_503</name>
</gene>
<comment type="similarity">
    <text evidence="1">Belongs to the methyltransferase superfamily.</text>
</comment>
<sequence>MDTRARYGDPEFWEAYYTDKTIPFDWYITFDRFQELFFEHFPSGDENILECGCGTSDLAIKLRGYDYPNVKCIDVSQNAITIAQQQCIVNSLHVDIECFDALNLSQEEGAQYDVVIDKGLLDCFFCADDSYHKIHRYLTGVSHVLKPGGKFVLITSGGKQDRKCFVLKPEYKWELDAEETIALPIVRERAPLYQPGMKCCHLFIIQKSS</sequence>
<keyword evidence="2" id="KW-0489">Methyltransferase</keyword>
<accession>A0ABQ9YLF1</accession>
<proteinExistence type="inferred from homology"/>
<keyword evidence="3" id="KW-0808">Transferase</keyword>
<evidence type="ECO:0000256" key="1">
    <source>
        <dbReference type="ARBA" id="ARBA00008361"/>
    </source>
</evidence>
<evidence type="ECO:0000256" key="3">
    <source>
        <dbReference type="ARBA" id="ARBA00022679"/>
    </source>
</evidence>
<reference evidence="5 6" key="1">
    <citation type="journal article" date="2022" name="bioRxiv">
        <title>Genomics of Preaxostyla Flagellates Illuminates Evolutionary Transitions and the Path Towards Mitochondrial Loss.</title>
        <authorList>
            <person name="Novak L.V.F."/>
            <person name="Treitli S.C."/>
            <person name="Pyrih J."/>
            <person name="Halakuc P."/>
            <person name="Pipaliya S.V."/>
            <person name="Vacek V."/>
            <person name="Brzon O."/>
            <person name="Soukal P."/>
            <person name="Eme L."/>
            <person name="Dacks J.B."/>
            <person name="Karnkowska A."/>
            <person name="Elias M."/>
            <person name="Hampl V."/>
        </authorList>
    </citation>
    <scope>NUCLEOTIDE SEQUENCE [LARGE SCALE GENOMIC DNA]</scope>
    <source>
        <strain evidence="5">NAU3</strain>
        <tissue evidence="5">Gut</tissue>
    </source>
</reference>
<dbReference type="Proteomes" id="UP001281761">
    <property type="component" value="Unassembled WGS sequence"/>
</dbReference>
<dbReference type="PANTHER" id="PTHR12176:SF79">
    <property type="entry name" value="METHYLTRANSFERASE TYPE 11 DOMAIN-CONTAINING PROTEIN"/>
    <property type="match status" value="1"/>
</dbReference>
<keyword evidence="6" id="KW-1185">Reference proteome</keyword>
<dbReference type="PANTHER" id="PTHR12176">
    <property type="entry name" value="SAM-DEPENDENT METHYLTRANSFERASE SUPERFAMILY PROTEIN"/>
    <property type="match status" value="1"/>
</dbReference>
<evidence type="ECO:0000313" key="6">
    <source>
        <dbReference type="Proteomes" id="UP001281761"/>
    </source>
</evidence>
<dbReference type="InterPro" id="IPR051419">
    <property type="entry name" value="Lys/N-term_MeTrsfase_sf"/>
</dbReference>
<evidence type="ECO:0000256" key="2">
    <source>
        <dbReference type="ARBA" id="ARBA00022603"/>
    </source>
</evidence>
<organism evidence="5 6">
    <name type="scientific">Blattamonas nauphoetae</name>
    <dbReference type="NCBI Taxonomy" id="2049346"/>
    <lineage>
        <taxon>Eukaryota</taxon>
        <taxon>Metamonada</taxon>
        <taxon>Preaxostyla</taxon>
        <taxon>Oxymonadida</taxon>
        <taxon>Blattamonas</taxon>
    </lineage>
</organism>
<dbReference type="InterPro" id="IPR025714">
    <property type="entry name" value="Methyltranfer_dom"/>
</dbReference>
<keyword evidence="5" id="KW-0418">Kinase</keyword>
<dbReference type="CDD" id="cd02440">
    <property type="entry name" value="AdoMet_MTases"/>
    <property type="match status" value="1"/>
</dbReference>